<evidence type="ECO:0000313" key="3">
    <source>
        <dbReference type="Proteomes" id="UP000283805"/>
    </source>
</evidence>
<organism evidence="2 3">
    <name type="scientific">Halopiger aswanensis</name>
    <dbReference type="NCBI Taxonomy" id="148449"/>
    <lineage>
        <taxon>Archaea</taxon>
        <taxon>Methanobacteriati</taxon>
        <taxon>Methanobacteriota</taxon>
        <taxon>Stenosarchaea group</taxon>
        <taxon>Halobacteria</taxon>
        <taxon>Halobacteriales</taxon>
        <taxon>Natrialbaceae</taxon>
        <taxon>Halopiger</taxon>
    </lineage>
</organism>
<feature type="transmembrane region" description="Helical" evidence="1">
    <location>
        <begin position="6"/>
        <end position="28"/>
    </location>
</feature>
<keyword evidence="1" id="KW-0812">Transmembrane</keyword>
<evidence type="ECO:0000256" key="1">
    <source>
        <dbReference type="SAM" id="Phobius"/>
    </source>
</evidence>
<dbReference type="Proteomes" id="UP000283805">
    <property type="component" value="Unassembled WGS sequence"/>
</dbReference>
<protein>
    <submittedName>
        <fullName evidence="2">Uncharacterized protein</fullName>
    </submittedName>
</protein>
<proteinExistence type="predicted"/>
<gene>
    <name evidence="2" type="ORF">ATJ93_1855</name>
</gene>
<accession>A0A419WI09</accession>
<keyword evidence="1" id="KW-1133">Transmembrane helix</keyword>
<comment type="caution">
    <text evidence="2">The sequence shown here is derived from an EMBL/GenBank/DDBJ whole genome shotgun (WGS) entry which is preliminary data.</text>
</comment>
<keyword evidence="1" id="KW-0472">Membrane</keyword>
<reference evidence="2 3" key="1">
    <citation type="submission" date="2018-09" db="EMBL/GenBank/DDBJ databases">
        <title>Genomic Encyclopedia of Archaeal and Bacterial Type Strains, Phase II (KMG-II): from individual species to whole genera.</title>
        <authorList>
            <person name="Goeker M."/>
        </authorList>
    </citation>
    <scope>NUCLEOTIDE SEQUENCE [LARGE SCALE GENOMIC DNA]</scope>
    <source>
        <strain evidence="2 3">DSM 13151</strain>
    </source>
</reference>
<name>A0A419WI09_9EURY</name>
<dbReference type="RefSeq" id="WP_120244320.1">
    <property type="nucleotide sequence ID" value="NZ_RAPO01000002.1"/>
</dbReference>
<dbReference type="EMBL" id="RAPO01000002">
    <property type="protein sequence ID" value="RKD95006.1"/>
    <property type="molecule type" value="Genomic_DNA"/>
</dbReference>
<dbReference type="AlphaFoldDB" id="A0A419WI09"/>
<keyword evidence="3" id="KW-1185">Reference proteome</keyword>
<sequence>MVAITALFDVVGAGAFAIGGVLAIRNYLEFELEDRLDAFEIIDAAGGAAVATDRGDRRRRD</sequence>
<evidence type="ECO:0000313" key="2">
    <source>
        <dbReference type="EMBL" id="RKD95006.1"/>
    </source>
</evidence>